<accession>A0ABU2DTY5</accession>
<sequence>MSESPHPERQHGGNQPQYGQPQHGYDAAPPVYPGDAQPPRKSQGLGVAAMVCGIAGIVLFFIPFISLLSFILAPLALILGIIAVKKRQGRGMGIAGIITGAVGLVLVAITVIGVALFGDEIMNELEQIEQESGVVVID</sequence>
<dbReference type="Proteomes" id="UP001251870">
    <property type="component" value="Unassembled WGS sequence"/>
</dbReference>
<keyword evidence="2" id="KW-0812">Transmembrane</keyword>
<proteinExistence type="predicted"/>
<protein>
    <submittedName>
        <fullName evidence="3">DUF4190 domain-containing protein</fullName>
    </submittedName>
</protein>
<evidence type="ECO:0000256" key="2">
    <source>
        <dbReference type="SAM" id="Phobius"/>
    </source>
</evidence>
<gene>
    <name evidence="3" type="ORF">RIL96_10355</name>
</gene>
<reference evidence="3 4" key="1">
    <citation type="submission" date="2023-09" db="EMBL/GenBank/DDBJ databases">
        <title>Description of three actinobacteria isolated from air of manufacturing shop in a pharmaceutical factory.</title>
        <authorList>
            <person name="Zhang D.-F."/>
        </authorList>
    </citation>
    <scope>NUCLEOTIDE SEQUENCE [LARGE SCALE GENOMIC DNA]</scope>
    <source>
        <strain evidence="3 4">LY-0111</strain>
    </source>
</reference>
<keyword evidence="2" id="KW-1133">Transmembrane helix</keyword>
<organism evidence="3 4">
    <name type="scientific">Nesterenkonia aerolata</name>
    <dbReference type="NCBI Taxonomy" id="3074079"/>
    <lineage>
        <taxon>Bacteria</taxon>
        <taxon>Bacillati</taxon>
        <taxon>Actinomycetota</taxon>
        <taxon>Actinomycetes</taxon>
        <taxon>Micrococcales</taxon>
        <taxon>Micrococcaceae</taxon>
        <taxon>Nesterenkonia</taxon>
    </lineage>
</organism>
<keyword evidence="4" id="KW-1185">Reference proteome</keyword>
<evidence type="ECO:0000256" key="1">
    <source>
        <dbReference type="SAM" id="MobiDB-lite"/>
    </source>
</evidence>
<evidence type="ECO:0000313" key="3">
    <source>
        <dbReference type="EMBL" id="MDR8019964.1"/>
    </source>
</evidence>
<comment type="caution">
    <text evidence="3">The sequence shown here is derived from an EMBL/GenBank/DDBJ whole genome shotgun (WGS) entry which is preliminary data.</text>
</comment>
<feature type="region of interest" description="Disordered" evidence="1">
    <location>
        <begin position="1"/>
        <end position="42"/>
    </location>
</feature>
<name>A0ABU2DTY5_9MICC</name>
<keyword evidence="2" id="KW-0472">Membrane</keyword>
<feature type="transmembrane region" description="Helical" evidence="2">
    <location>
        <begin position="93"/>
        <end position="117"/>
    </location>
</feature>
<dbReference type="RefSeq" id="WP_310548951.1">
    <property type="nucleotide sequence ID" value="NZ_JAVKGR010000014.1"/>
</dbReference>
<feature type="transmembrane region" description="Helical" evidence="2">
    <location>
        <begin position="48"/>
        <end position="81"/>
    </location>
</feature>
<feature type="compositionally biased region" description="Basic and acidic residues" evidence="1">
    <location>
        <begin position="1"/>
        <end position="11"/>
    </location>
</feature>
<dbReference type="EMBL" id="JAVKGR010000014">
    <property type="protein sequence ID" value="MDR8019964.1"/>
    <property type="molecule type" value="Genomic_DNA"/>
</dbReference>
<evidence type="ECO:0000313" key="4">
    <source>
        <dbReference type="Proteomes" id="UP001251870"/>
    </source>
</evidence>